<dbReference type="EMBL" id="SPHZ02000011">
    <property type="protein sequence ID" value="KAF0892627.1"/>
    <property type="molecule type" value="Genomic_DNA"/>
</dbReference>
<proteinExistence type="predicted"/>
<gene>
    <name evidence="2" type="ORF">E2562_017346</name>
</gene>
<feature type="region of interest" description="Disordered" evidence="1">
    <location>
        <begin position="62"/>
        <end position="81"/>
    </location>
</feature>
<dbReference type="AlphaFoldDB" id="A0A6G1BY49"/>
<dbReference type="Proteomes" id="UP000479710">
    <property type="component" value="Unassembled WGS sequence"/>
</dbReference>
<evidence type="ECO:0000256" key="1">
    <source>
        <dbReference type="SAM" id="MobiDB-lite"/>
    </source>
</evidence>
<evidence type="ECO:0000313" key="2">
    <source>
        <dbReference type="EMBL" id="KAF0892627.1"/>
    </source>
</evidence>
<keyword evidence="3" id="KW-1185">Reference proteome</keyword>
<comment type="caution">
    <text evidence="2">The sequence shown here is derived from an EMBL/GenBank/DDBJ whole genome shotgun (WGS) entry which is preliminary data.</text>
</comment>
<sequence>MSLHSALTLHRRPNIPPLPPLVTVPTTIGKHSRIRRHSTSMLPPLSMSLAHGAITRKAEMEATAEACSREEVPSPSSVRCPLSPAPQAGHHLDPACHASVLMSLSMSAVLHNRGW</sequence>
<accession>A0A6G1BY49</accession>
<evidence type="ECO:0000313" key="3">
    <source>
        <dbReference type="Proteomes" id="UP000479710"/>
    </source>
</evidence>
<organism evidence="2 3">
    <name type="scientific">Oryza meyeriana var. granulata</name>
    <dbReference type="NCBI Taxonomy" id="110450"/>
    <lineage>
        <taxon>Eukaryota</taxon>
        <taxon>Viridiplantae</taxon>
        <taxon>Streptophyta</taxon>
        <taxon>Embryophyta</taxon>
        <taxon>Tracheophyta</taxon>
        <taxon>Spermatophyta</taxon>
        <taxon>Magnoliopsida</taxon>
        <taxon>Liliopsida</taxon>
        <taxon>Poales</taxon>
        <taxon>Poaceae</taxon>
        <taxon>BOP clade</taxon>
        <taxon>Oryzoideae</taxon>
        <taxon>Oryzeae</taxon>
        <taxon>Oryzinae</taxon>
        <taxon>Oryza</taxon>
        <taxon>Oryza meyeriana</taxon>
    </lineage>
</organism>
<protein>
    <submittedName>
        <fullName evidence="2">Uncharacterized protein</fullName>
    </submittedName>
</protein>
<name>A0A6G1BY49_9ORYZ</name>
<reference evidence="2 3" key="1">
    <citation type="submission" date="2019-11" db="EMBL/GenBank/DDBJ databases">
        <title>Whole genome sequence of Oryza granulata.</title>
        <authorList>
            <person name="Li W."/>
        </authorList>
    </citation>
    <scope>NUCLEOTIDE SEQUENCE [LARGE SCALE GENOMIC DNA]</scope>
    <source>
        <strain evidence="3">cv. Menghai</strain>
        <tissue evidence="2">Leaf</tissue>
    </source>
</reference>